<dbReference type="AlphaFoldDB" id="R0LG90"/>
<accession>R0LG90</accession>
<dbReference type="EMBL" id="KB742767">
    <property type="protein sequence ID" value="EOB04669.1"/>
    <property type="molecule type" value="Genomic_DNA"/>
</dbReference>
<sequence length="447" mass="49613">MDVLTATRTNGCGDAVLTPTWLAFWQSIEVHRLTQSVYYVQTVHTGFQSTDSNDEYIAACLCQEHGRHHGREPAEMYKAGNLWQRVERVHHIGQAVILTRGVKQVAVGTQCRNTVLQAVRRTRSQSRSKDNRPTDAVRSHPHAGQAWLRREISGRSDLGCLRLTPWSIACHKQQKSDVAVPGARSPLCLQSFPYPQKHERGAVTDTKPHMKHCGGAPVWYSLEINSLLTAKGRVESNLGANIRVLRMGFLPAVVLLEGTSKAQCNLILKHSVKHFSYLDKGLELQQDNPIPIRVQHSTDNSLSGYALMLTLGNICALTNRTGTYFTRATAAALQNLNLLISLRMTCRPWTENRKKAFCASHVTLRHEALLAGTKHSSAGQSSYLSALGNSARNFCITYSEATPEYRVGEFSAGNTDLLKNMTCDKNQCANLKPNSSIGSIKKRDNLR</sequence>
<reference evidence="3" key="1">
    <citation type="journal article" date="2013" name="Nat. Genet.">
        <title>The duck genome and transcriptome provide insight into an avian influenza virus reservoir species.</title>
        <authorList>
            <person name="Huang Y."/>
            <person name="Li Y."/>
            <person name="Burt D.W."/>
            <person name="Chen H."/>
            <person name="Zhang Y."/>
            <person name="Qian W."/>
            <person name="Kim H."/>
            <person name="Gan S."/>
            <person name="Zhao Y."/>
            <person name="Li J."/>
            <person name="Yi K."/>
            <person name="Feng H."/>
            <person name="Zhu P."/>
            <person name="Li B."/>
            <person name="Liu Q."/>
            <person name="Fairley S."/>
            <person name="Magor K.E."/>
            <person name="Du Z."/>
            <person name="Hu X."/>
            <person name="Goodman L."/>
            <person name="Tafer H."/>
            <person name="Vignal A."/>
            <person name="Lee T."/>
            <person name="Kim K.W."/>
            <person name="Sheng Z."/>
            <person name="An Y."/>
            <person name="Searle S."/>
            <person name="Herrero J."/>
            <person name="Groenen M.A."/>
            <person name="Crooijmans R.P."/>
            <person name="Faraut T."/>
            <person name="Cai Q."/>
            <person name="Webster R.G."/>
            <person name="Aldridge J.R."/>
            <person name="Warren W.C."/>
            <person name="Bartschat S."/>
            <person name="Kehr S."/>
            <person name="Marz M."/>
            <person name="Stadler P.F."/>
            <person name="Smith J."/>
            <person name="Kraus R.H."/>
            <person name="Zhao Y."/>
            <person name="Ren L."/>
            <person name="Fei J."/>
            <person name="Morisson M."/>
            <person name="Kaiser P."/>
            <person name="Griffin D.K."/>
            <person name="Rao M."/>
            <person name="Pitel F."/>
            <person name="Wang J."/>
            <person name="Li N."/>
        </authorList>
    </citation>
    <scope>NUCLEOTIDE SEQUENCE [LARGE SCALE GENOMIC DNA]</scope>
</reference>
<evidence type="ECO:0000256" key="1">
    <source>
        <dbReference type="SAM" id="MobiDB-lite"/>
    </source>
</evidence>
<feature type="compositionally biased region" description="Basic and acidic residues" evidence="1">
    <location>
        <begin position="127"/>
        <end position="138"/>
    </location>
</feature>
<gene>
    <name evidence="2" type="ORF">Anapl_16943</name>
</gene>
<keyword evidence="3" id="KW-1185">Reference proteome</keyword>
<organism evidence="2 3">
    <name type="scientific">Anas platyrhynchos</name>
    <name type="common">Mallard</name>
    <name type="synonym">Anas boschas</name>
    <dbReference type="NCBI Taxonomy" id="8839"/>
    <lineage>
        <taxon>Eukaryota</taxon>
        <taxon>Metazoa</taxon>
        <taxon>Chordata</taxon>
        <taxon>Craniata</taxon>
        <taxon>Vertebrata</taxon>
        <taxon>Euteleostomi</taxon>
        <taxon>Archelosauria</taxon>
        <taxon>Archosauria</taxon>
        <taxon>Dinosauria</taxon>
        <taxon>Saurischia</taxon>
        <taxon>Theropoda</taxon>
        <taxon>Coelurosauria</taxon>
        <taxon>Aves</taxon>
        <taxon>Neognathae</taxon>
        <taxon>Galloanserae</taxon>
        <taxon>Anseriformes</taxon>
        <taxon>Anatidae</taxon>
        <taxon>Anatinae</taxon>
        <taxon>Anas</taxon>
    </lineage>
</organism>
<dbReference type="Proteomes" id="UP000296049">
    <property type="component" value="Unassembled WGS sequence"/>
</dbReference>
<name>R0LG90_ANAPL</name>
<evidence type="ECO:0000313" key="3">
    <source>
        <dbReference type="Proteomes" id="UP000296049"/>
    </source>
</evidence>
<evidence type="ECO:0000313" key="2">
    <source>
        <dbReference type="EMBL" id="EOB04669.1"/>
    </source>
</evidence>
<proteinExistence type="predicted"/>
<protein>
    <submittedName>
        <fullName evidence="2">Uncharacterized protein</fullName>
    </submittedName>
</protein>
<feature type="region of interest" description="Disordered" evidence="1">
    <location>
        <begin position="120"/>
        <end position="144"/>
    </location>
</feature>